<evidence type="ECO:0000313" key="2">
    <source>
        <dbReference type="EMBL" id="OCT75415.1"/>
    </source>
</evidence>
<feature type="compositionally biased region" description="Low complexity" evidence="1">
    <location>
        <begin position="8"/>
        <end position="19"/>
    </location>
</feature>
<dbReference type="EMBL" id="CM004476">
    <property type="protein sequence ID" value="OCT75415.1"/>
    <property type="molecule type" value="Genomic_DNA"/>
</dbReference>
<feature type="region of interest" description="Disordered" evidence="1">
    <location>
        <begin position="1"/>
        <end position="57"/>
    </location>
</feature>
<dbReference type="AlphaFoldDB" id="A0A974CL15"/>
<name>A0A974CL15_XENLA</name>
<organism evidence="2 3">
    <name type="scientific">Xenopus laevis</name>
    <name type="common">African clawed frog</name>
    <dbReference type="NCBI Taxonomy" id="8355"/>
    <lineage>
        <taxon>Eukaryota</taxon>
        <taxon>Metazoa</taxon>
        <taxon>Chordata</taxon>
        <taxon>Craniata</taxon>
        <taxon>Vertebrata</taxon>
        <taxon>Euteleostomi</taxon>
        <taxon>Amphibia</taxon>
        <taxon>Batrachia</taxon>
        <taxon>Anura</taxon>
        <taxon>Pipoidea</taxon>
        <taxon>Pipidae</taxon>
        <taxon>Xenopodinae</taxon>
        <taxon>Xenopus</taxon>
        <taxon>Xenopus</taxon>
    </lineage>
</organism>
<evidence type="ECO:0000256" key="1">
    <source>
        <dbReference type="SAM" id="MobiDB-lite"/>
    </source>
</evidence>
<reference evidence="3" key="1">
    <citation type="journal article" date="2016" name="Nature">
        <title>Genome evolution in the allotetraploid frog Xenopus laevis.</title>
        <authorList>
            <person name="Session A.M."/>
            <person name="Uno Y."/>
            <person name="Kwon T."/>
            <person name="Chapman J.A."/>
            <person name="Toyoda A."/>
            <person name="Takahashi S."/>
            <person name="Fukui A."/>
            <person name="Hikosaka A."/>
            <person name="Suzuki A."/>
            <person name="Kondo M."/>
            <person name="van Heeringen S.J."/>
            <person name="Quigley I."/>
            <person name="Heinz S."/>
            <person name="Ogino H."/>
            <person name="Ochi H."/>
            <person name="Hellsten U."/>
            <person name="Lyons J.B."/>
            <person name="Simakov O."/>
            <person name="Putnam N."/>
            <person name="Stites J."/>
            <person name="Kuroki Y."/>
            <person name="Tanaka T."/>
            <person name="Michiue T."/>
            <person name="Watanabe M."/>
            <person name="Bogdanovic O."/>
            <person name="Lister R."/>
            <person name="Georgiou G."/>
            <person name="Paranjpe S.S."/>
            <person name="van Kruijsbergen I."/>
            <person name="Shu S."/>
            <person name="Carlson J."/>
            <person name="Kinoshita T."/>
            <person name="Ohta Y."/>
            <person name="Mawaribuchi S."/>
            <person name="Jenkins J."/>
            <person name="Grimwood J."/>
            <person name="Schmutz J."/>
            <person name="Mitros T."/>
            <person name="Mozaffari S.V."/>
            <person name="Suzuki Y."/>
            <person name="Haramoto Y."/>
            <person name="Yamamoto T.S."/>
            <person name="Takagi C."/>
            <person name="Heald R."/>
            <person name="Miller K."/>
            <person name="Haudenschild C."/>
            <person name="Kitzman J."/>
            <person name="Nakayama T."/>
            <person name="Izutsu Y."/>
            <person name="Robert J."/>
            <person name="Fortriede J."/>
            <person name="Burns K."/>
            <person name="Lotay V."/>
            <person name="Karimi K."/>
            <person name="Yasuoka Y."/>
            <person name="Dichmann D.S."/>
            <person name="Flajnik M.F."/>
            <person name="Houston D.W."/>
            <person name="Shendure J."/>
            <person name="DuPasquier L."/>
            <person name="Vize P.D."/>
            <person name="Zorn A.M."/>
            <person name="Ito M."/>
            <person name="Marcotte E.M."/>
            <person name="Wallingford J.B."/>
            <person name="Ito Y."/>
            <person name="Asashima M."/>
            <person name="Ueno N."/>
            <person name="Matsuda Y."/>
            <person name="Veenstra G.J."/>
            <person name="Fujiyama A."/>
            <person name="Harland R.M."/>
            <person name="Taira M."/>
            <person name="Rokhsar D.S."/>
        </authorList>
    </citation>
    <scope>NUCLEOTIDE SEQUENCE [LARGE SCALE GENOMIC DNA]</scope>
    <source>
        <strain evidence="3">J</strain>
    </source>
</reference>
<proteinExistence type="predicted"/>
<gene>
    <name evidence="2" type="ORF">XELAEV_18030594mg</name>
</gene>
<protein>
    <submittedName>
        <fullName evidence="2">Uncharacterized protein</fullName>
    </submittedName>
</protein>
<sequence>MDSRIQLANAPTAHAPPNARESRKKITREKMVPANSTGEDLRQGEQPHSLASTAIRRGGPIWVHSRLRVQRNPEANRPPVKRRSFVTSLRPDIAERHGDRCLGDASLPLPSFK</sequence>
<dbReference type="Proteomes" id="UP000694892">
    <property type="component" value="Chromosome 6L"/>
</dbReference>
<evidence type="ECO:0000313" key="3">
    <source>
        <dbReference type="Proteomes" id="UP000694892"/>
    </source>
</evidence>
<accession>A0A974CL15</accession>